<gene>
    <name evidence="1" type="ORF">SAMN05192576_0884</name>
</gene>
<proteinExistence type="predicted"/>
<dbReference type="EMBL" id="FNIC01000001">
    <property type="protein sequence ID" value="SDM76570.1"/>
    <property type="molecule type" value="Genomic_DNA"/>
</dbReference>
<sequence>MVTAADVTGDVAVPAGYVANGTCRNIPVNIGGAAVGDAVVFSVLADMQDGVFWYGVRVSAVNIVDDAVLCNFSGGAQAAISGFPVRVVTYR</sequence>
<reference evidence="1 2" key="1">
    <citation type="submission" date="2016-10" db="EMBL/GenBank/DDBJ databases">
        <authorList>
            <person name="de Groot N.N."/>
        </authorList>
    </citation>
    <scope>NUCLEOTIDE SEQUENCE [LARGE SCALE GENOMIC DNA]</scope>
    <source>
        <strain evidence="1 2">CGMCC 1.11147</strain>
    </source>
</reference>
<evidence type="ECO:0000313" key="2">
    <source>
        <dbReference type="Proteomes" id="UP000199004"/>
    </source>
</evidence>
<keyword evidence="2" id="KW-1185">Reference proteome</keyword>
<dbReference type="STRING" id="1005944.SAMN05192576_0884"/>
<accession>A0A1G9VWJ9</accession>
<dbReference type="Proteomes" id="UP000199004">
    <property type="component" value="Unassembled WGS sequence"/>
</dbReference>
<protein>
    <submittedName>
        <fullName evidence="1">Uncharacterized protein</fullName>
    </submittedName>
</protein>
<organism evidence="1 2">
    <name type="scientific">Nocardioides szechwanensis</name>
    <dbReference type="NCBI Taxonomy" id="1005944"/>
    <lineage>
        <taxon>Bacteria</taxon>
        <taxon>Bacillati</taxon>
        <taxon>Actinomycetota</taxon>
        <taxon>Actinomycetes</taxon>
        <taxon>Propionibacteriales</taxon>
        <taxon>Nocardioidaceae</taxon>
        <taxon>Nocardioides</taxon>
    </lineage>
</organism>
<name>A0A1G9VWJ9_9ACTN</name>
<dbReference type="RefSeq" id="WP_091022200.1">
    <property type="nucleotide sequence ID" value="NZ_BKAE01000003.1"/>
</dbReference>
<dbReference type="AlphaFoldDB" id="A0A1G9VWJ9"/>
<evidence type="ECO:0000313" key="1">
    <source>
        <dbReference type="EMBL" id="SDM76570.1"/>
    </source>
</evidence>